<keyword evidence="4" id="KW-1185">Reference proteome</keyword>
<keyword evidence="2" id="KW-0812">Transmembrane</keyword>
<dbReference type="EMBL" id="JAEFDC010000010">
    <property type="protein sequence ID" value="MBI1647510.1"/>
    <property type="molecule type" value="Genomic_DNA"/>
</dbReference>
<evidence type="ECO:0000313" key="4">
    <source>
        <dbReference type="Proteomes" id="UP000641139"/>
    </source>
</evidence>
<comment type="caution">
    <text evidence="3">The sequence shown here is derived from an EMBL/GenBank/DDBJ whole genome shotgun (WGS) entry which is preliminary data.</text>
</comment>
<dbReference type="RefSeq" id="WP_198467082.1">
    <property type="nucleotide sequence ID" value="NZ_JAEFDC010000010.1"/>
</dbReference>
<proteinExistence type="predicted"/>
<keyword evidence="2" id="KW-0472">Membrane</keyword>
<feature type="transmembrane region" description="Helical" evidence="2">
    <location>
        <begin position="6"/>
        <end position="21"/>
    </location>
</feature>
<protein>
    <recommendedName>
        <fullName evidence="5">DUF1189 domain-containing protein</fullName>
    </recommendedName>
</protein>
<accession>A0ABS0SP17</accession>
<feature type="transmembrane region" description="Helical" evidence="2">
    <location>
        <begin position="216"/>
        <end position="240"/>
    </location>
</feature>
<evidence type="ECO:0008006" key="5">
    <source>
        <dbReference type="Google" id="ProtNLM"/>
    </source>
</evidence>
<sequence>MGSSIIYILLLIAIILTYYFVKRFRPQSGILTYLITFAIVSPITLAGTLLPIAVVQYVKDLNQSETYNAKIVDFVYETKKVTKAHKHGSETISVKLPIVQLVTTQGDTITKEAMHYNSLYSYKGEAMYCKVNYNPSTGNVFIADKRGFYKMLSVMIFFALFFDFLFVGIVLYALGKDMTRYKQMLGIVVFRITIPMAILGFAALLLFAAYEQTDMSLFAKIACIGFGVLLLLAFIGLIILSNSKNKKRNRKRNNNNHQNNHRSHPSFLEFRN</sequence>
<evidence type="ECO:0000256" key="1">
    <source>
        <dbReference type="SAM" id="MobiDB-lite"/>
    </source>
</evidence>
<organism evidence="3 4">
    <name type="scientific">Capnocytophaga periodontitidis</name>
    <dbReference type="NCBI Taxonomy" id="2795027"/>
    <lineage>
        <taxon>Bacteria</taxon>
        <taxon>Pseudomonadati</taxon>
        <taxon>Bacteroidota</taxon>
        <taxon>Flavobacteriia</taxon>
        <taxon>Flavobacteriales</taxon>
        <taxon>Flavobacteriaceae</taxon>
        <taxon>Capnocytophaga</taxon>
    </lineage>
</organism>
<gene>
    <name evidence="3" type="ORF">I7X30_10640</name>
</gene>
<evidence type="ECO:0000256" key="2">
    <source>
        <dbReference type="SAM" id="Phobius"/>
    </source>
</evidence>
<dbReference type="Proteomes" id="UP000641139">
    <property type="component" value="Unassembled WGS sequence"/>
</dbReference>
<feature type="transmembrane region" description="Helical" evidence="2">
    <location>
        <begin position="187"/>
        <end position="210"/>
    </location>
</feature>
<evidence type="ECO:0000313" key="3">
    <source>
        <dbReference type="EMBL" id="MBI1647510.1"/>
    </source>
</evidence>
<keyword evidence="2" id="KW-1133">Transmembrane helix</keyword>
<name>A0ABS0SP17_9FLAO</name>
<feature type="compositionally biased region" description="Basic residues" evidence="1">
    <location>
        <begin position="247"/>
        <end position="264"/>
    </location>
</feature>
<feature type="region of interest" description="Disordered" evidence="1">
    <location>
        <begin position="247"/>
        <end position="272"/>
    </location>
</feature>
<reference evidence="3 4" key="1">
    <citation type="journal article" date="2021" name="Int. J. Syst. Evol. Microbiol.">
        <title>Capnocytophaga periodontitidis sp. nov., isolated from subgingival plaque of periodontitis patient.</title>
        <authorList>
            <person name="Zhang Y."/>
            <person name="Qiao D."/>
            <person name="Shi W."/>
            <person name="Wu D."/>
            <person name="Cai M."/>
        </authorList>
    </citation>
    <scope>NUCLEOTIDE SEQUENCE [LARGE SCALE GENOMIC DNA]</scope>
    <source>
        <strain evidence="3 4">051621</strain>
    </source>
</reference>
<feature type="transmembrane region" description="Helical" evidence="2">
    <location>
        <begin position="33"/>
        <end position="58"/>
    </location>
</feature>
<feature type="transmembrane region" description="Helical" evidence="2">
    <location>
        <begin position="154"/>
        <end position="175"/>
    </location>
</feature>